<dbReference type="AlphaFoldDB" id="A0A7J2TH29"/>
<dbReference type="Gene3D" id="3.90.1720.10">
    <property type="entry name" value="endopeptidase domain like (from Nostoc punctiforme)"/>
    <property type="match status" value="1"/>
</dbReference>
<accession>A0A7J2TH29</accession>
<reference evidence="1" key="1">
    <citation type="journal article" date="2020" name="mSystems">
        <title>Genome- and Community-Level Interaction Insights into Carbon Utilization and Element Cycling Functions of Hydrothermarchaeota in Hydrothermal Sediment.</title>
        <authorList>
            <person name="Zhou Z."/>
            <person name="Liu Y."/>
            <person name="Xu W."/>
            <person name="Pan J."/>
            <person name="Luo Z.H."/>
            <person name="Li M."/>
        </authorList>
    </citation>
    <scope>NUCLEOTIDE SEQUENCE [LARGE SCALE GENOMIC DNA]</scope>
    <source>
        <strain evidence="1">SpSt-26</strain>
    </source>
</reference>
<evidence type="ECO:0000313" key="1">
    <source>
        <dbReference type="EMBL" id="HEH34867.1"/>
    </source>
</evidence>
<dbReference type="SUPFAM" id="SSF54001">
    <property type="entry name" value="Cysteine proteinases"/>
    <property type="match status" value="1"/>
</dbReference>
<comment type="caution">
    <text evidence="1">The sequence shown here is derived from an EMBL/GenBank/DDBJ whole genome shotgun (WGS) entry which is preliminary data.</text>
</comment>
<dbReference type="Pfam" id="PF05708">
    <property type="entry name" value="Peptidase_C92"/>
    <property type="match status" value="1"/>
</dbReference>
<protein>
    <submittedName>
        <fullName evidence="1">Uncharacterized protein</fullName>
    </submittedName>
</protein>
<proteinExistence type="predicted"/>
<organism evidence="1">
    <name type="scientific">Archaeoglobus fulgidus</name>
    <dbReference type="NCBI Taxonomy" id="2234"/>
    <lineage>
        <taxon>Archaea</taxon>
        <taxon>Methanobacteriati</taxon>
        <taxon>Methanobacteriota</taxon>
        <taxon>Archaeoglobi</taxon>
        <taxon>Archaeoglobales</taxon>
        <taxon>Archaeoglobaceae</taxon>
        <taxon>Archaeoglobus</taxon>
    </lineage>
</organism>
<dbReference type="InterPro" id="IPR024453">
    <property type="entry name" value="Peptidase_C92"/>
</dbReference>
<sequence length="193" mass="21492">MLRLAFIMIGIVCVVLPCNALVPEQWSGDGNNLDLSVLKPGDIILCRGCAGWLEDKFGSIVGYWRHAAMYIGNGQMIEAWKDGVRVVSVSMVRNADEVAVYRVKTTDTVRNNAISWALTKVGLPYDYKWLTYVGGKEVEGNSYYCSELIWAAYLKAGGPDIDQNPGWSWRYGYNVAPQELADDSDTYLVAYAK</sequence>
<gene>
    <name evidence="1" type="ORF">ENP88_01660</name>
</gene>
<name>A0A7J2TH29_ARCFL</name>
<dbReference type="EMBL" id="DSLA01000029">
    <property type="protein sequence ID" value="HEH34867.1"/>
    <property type="molecule type" value="Genomic_DNA"/>
</dbReference>
<dbReference type="InterPro" id="IPR038765">
    <property type="entry name" value="Papain-like_cys_pep_sf"/>
</dbReference>